<evidence type="ECO:0000259" key="5">
    <source>
        <dbReference type="PROSITE" id="PS50011"/>
    </source>
</evidence>
<dbReference type="Pfam" id="PF00069">
    <property type="entry name" value="Pkinase"/>
    <property type="match status" value="1"/>
</dbReference>
<dbReference type="InterPro" id="IPR008271">
    <property type="entry name" value="Ser/Thr_kinase_AS"/>
</dbReference>
<dbReference type="EMBL" id="ML736157">
    <property type="protein sequence ID" value="KAE8383104.1"/>
    <property type="molecule type" value="Genomic_DNA"/>
</dbReference>
<feature type="region of interest" description="Disordered" evidence="4">
    <location>
        <begin position="639"/>
        <end position="667"/>
    </location>
</feature>
<dbReference type="Pfam" id="PF12796">
    <property type="entry name" value="Ank_2"/>
    <property type="match status" value="1"/>
</dbReference>
<dbReference type="SMART" id="SM00248">
    <property type="entry name" value="ANK"/>
    <property type="match status" value="4"/>
</dbReference>
<dbReference type="InterPro" id="IPR002110">
    <property type="entry name" value="Ankyrin_rpt"/>
</dbReference>
<evidence type="ECO:0000256" key="4">
    <source>
        <dbReference type="SAM" id="MobiDB-lite"/>
    </source>
</evidence>
<keyword evidence="2 3" id="KW-0040">ANK repeat</keyword>
<name>A0A5N7BMQ0_9EURO</name>
<dbReference type="PROSITE" id="PS50088">
    <property type="entry name" value="ANK_REPEAT"/>
    <property type="match status" value="2"/>
</dbReference>
<dbReference type="GO" id="GO:0004672">
    <property type="term" value="F:protein kinase activity"/>
    <property type="evidence" value="ECO:0007669"/>
    <property type="project" value="InterPro"/>
</dbReference>
<keyword evidence="7" id="KW-1185">Reference proteome</keyword>
<accession>A0A5N7BMQ0</accession>
<dbReference type="SUPFAM" id="SSF48403">
    <property type="entry name" value="Ankyrin repeat"/>
    <property type="match status" value="1"/>
</dbReference>
<feature type="repeat" description="ANK" evidence="3">
    <location>
        <begin position="732"/>
        <end position="766"/>
    </location>
</feature>
<proteinExistence type="predicted"/>
<dbReference type="AlphaFoldDB" id="A0A5N7BMQ0"/>
<feature type="domain" description="Protein kinase" evidence="5">
    <location>
        <begin position="303"/>
        <end position="633"/>
    </location>
</feature>
<dbReference type="PROSITE" id="PS00108">
    <property type="entry name" value="PROTEIN_KINASE_ST"/>
    <property type="match status" value="1"/>
</dbReference>
<dbReference type="PROSITE" id="PS50011">
    <property type="entry name" value="PROTEIN_KINASE_DOM"/>
    <property type="match status" value="1"/>
</dbReference>
<dbReference type="Gene3D" id="1.25.40.20">
    <property type="entry name" value="Ankyrin repeat-containing domain"/>
    <property type="match status" value="1"/>
</dbReference>
<feature type="compositionally biased region" description="Low complexity" evidence="4">
    <location>
        <begin position="649"/>
        <end position="660"/>
    </location>
</feature>
<feature type="compositionally biased region" description="Basic and acidic residues" evidence="4">
    <location>
        <begin position="1"/>
        <end position="17"/>
    </location>
</feature>
<dbReference type="GO" id="GO:0005524">
    <property type="term" value="F:ATP binding"/>
    <property type="evidence" value="ECO:0007669"/>
    <property type="project" value="InterPro"/>
</dbReference>
<protein>
    <recommendedName>
        <fullName evidence="5">Protein kinase domain-containing protein</fullName>
    </recommendedName>
</protein>
<keyword evidence="1" id="KW-0677">Repeat</keyword>
<dbReference type="PANTHER" id="PTHR24171">
    <property type="entry name" value="ANKYRIN REPEAT DOMAIN-CONTAINING PROTEIN 39-RELATED"/>
    <property type="match status" value="1"/>
</dbReference>
<dbReference type="InterPro" id="IPR036770">
    <property type="entry name" value="Ankyrin_rpt-contain_sf"/>
</dbReference>
<evidence type="ECO:0000313" key="6">
    <source>
        <dbReference type="EMBL" id="KAE8383104.1"/>
    </source>
</evidence>
<evidence type="ECO:0000256" key="1">
    <source>
        <dbReference type="ARBA" id="ARBA00022737"/>
    </source>
</evidence>
<dbReference type="Proteomes" id="UP000326198">
    <property type="component" value="Unassembled WGS sequence"/>
</dbReference>
<dbReference type="SMART" id="SM00220">
    <property type="entry name" value="S_TKc"/>
    <property type="match status" value="1"/>
</dbReference>
<sequence length="929" mass="104095">MSPRDITRNSLDFREPAEETDAVPIANGDGLSSLHRTFSSLAATRSNDSSHQSGSEPNWRPCARRYTLTEHATPRTIPSLPQSPERDIYGISPRDTYLPNDHHPFYGIRTSPTGTRHTAPYLMDDSQLYHHDSPYAEDPIEERRQSIQRESKLREISLELQNKTRRRDRPSEKVVPRNSLAEIWSESRLKEFIDIVRPGFDYSKIRDIREEWLQTLSILVDIGWQHWERFGDIFLRHQNERGEWDRSDRMIPTYTLAILEEDSFLGSPWAEKFQASQYTFCPIDIEEGKSLIVSKEWKLPFVNNTSKSIGNGAYGRVTREIIGSGHFRSQSEHHLPGAPYSKDIPVALKQFETRGDFRSETKNLDILRSSLSKHDRIVPFLATVTVGNSFNILSPLADMDLDVFLREGHQRCPGLTVRELMQEAAHLAGALAFLHQGLDSHPPGLSCYHKDLKPGNILVFHGNSADFPRVGKWKISDFGISTMSRPERTDKTVTEFVDEFTHQQSSVPPPAPYRAPDVAGYGLKSDIWSLGCILTRVLALGLQGVNGMVDLDNLRATKGGRDSPYQNDHFYRGSPPMLNPHIQAWLSGLDSSRYKYRQDFLQGCQALIFDMLAISPENRPNARYVRERLHDLAEIAQPIVPRPPSTNTSVGGSASVSSGSDNIRVNNRDTRGDERYVLHMVDVANGNLDIEANVTGESDRPLVHCVKSGWAQLLEKLLTCHPGLDLETPDSHGNTPLQIAVDAAKEHLDVVEILLNARVNIDAPSQSGMTPLMSACRHGHVSTVQLLLDRGANCSLRSQDGYTSLHYATYSKSGATIIQLLGGKVSFNILRSGTEETPLLTLIKRFEDSEPWWNKLDQLLRGGADVNIAEINGFTPLFLAVRDDHCKLVTALRKAGAQLGKCSLPRRLPSDIARALKAPVELPSSRDGF</sequence>
<gene>
    <name evidence="6" type="ORF">BDV26DRAFT_304007</name>
</gene>
<dbReference type="CDD" id="cd00180">
    <property type="entry name" value="PKc"/>
    <property type="match status" value="1"/>
</dbReference>
<evidence type="ECO:0000256" key="2">
    <source>
        <dbReference type="ARBA" id="ARBA00023043"/>
    </source>
</evidence>
<evidence type="ECO:0000313" key="7">
    <source>
        <dbReference type="Proteomes" id="UP000326198"/>
    </source>
</evidence>
<feature type="repeat" description="ANK" evidence="3">
    <location>
        <begin position="767"/>
        <end position="799"/>
    </location>
</feature>
<organism evidence="6 7">
    <name type="scientific">Aspergillus bertholletiae</name>
    <dbReference type="NCBI Taxonomy" id="1226010"/>
    <lineage>
        <taxon>Eukaryota</taxon>
        <taxon>Fungi</taxon>
        <taxon>Dikarya</taxon>
        <taxon>Ascomycota</taxon>
        <taxon>Pezizomycotina</taxon>
        <taxon>Eurotiomycetes</taxon>
        <taxon>Eurotiomycetidae</taxon>
        <taxon>Eurotiales</taxon>
        <taxon>Aspergillaceae</taxon>
        <taxon>Aspergillus</taxon>
        <taxon>Aspergillus subgen. Circumdati</taxon>
    </lineage>
</organism>
<reference evidence="6 7" key="1">
    <citation type="submission" date="2019-04" db="EMBL/GenBank/DDBJ databases">
        <title>Friends and foes A comparative genomics studyof 23 Aspergillus species from section Flavi.</title>
        <authorList>
            <consortium name="DOE Joint Genome Institute"/>
            <person name="Kjaerbolling I."/>
            <person name="Vesth T."/>
            <person name="Frisvad J.C."/>
            <person name="Nybo J.L."/>
            <person name="Theobald S."/>
            <person name="Kildgaard S."/>
            <person name="Isbrandt T."/>
            <person name="Kuo A."/>
            <person name="Sato A."/>
            <person name="Lyhne E.K."/>
            <person name="Kogle M.E."/>
            <person name="Wiebenga A."/>
            <person name="Kun R.S."/>
            <person name="Lubbers R.J."/>
            <person name="Makela M.R."/>
            <person name="Barry K."/>
            <person name="Chovatia M."/>
            <person name="Clum A."/>
            <person name="Daum C."/>
            <person name="Haridas S."/>
            <person name="He G."/>
            <person name="LaButti K."/>
            <person name="Lipzen A."/>
            <person name="Mondo S."/>
            <person name="Riley R."/>
            <person name="Salamov A."/>
            <person name="Simmons B.A."/>
            <person name="Magnuson J.K."/>
            <person name="Henrissat B."/>
            <person name="Mortensen U.H."/>
            <person name="Larsen T.O."/>
            <person name="Devries R.P."/>
            <person name="Grigoriev I.V."/>
            <person name="Machida M."/>
            <person name="Baker S.E."/>
            <person name="Andersen M.R."/>
        </authorList>
    </citation>
    <scope>NUCLEOTIDE SEQUENCE [LARGE SCALE GENOMIC DNA]</scope>
    <source>
        <strain evidence="6 7">IBT 29228</strain>
    </source>
</reference>
<evidence type="ECO:0000256" key="3">
    <source>
        <dbReference type="PROSITE-ProRule" id="PRU00023"/>
    </source>
</evidence>
<dbReference type="InterPro" id="IPR000719">
    <property type="entry name" value="Prot_kinase_dom"/>
</dbReference>
<dbReference type="PROSITE" id="PS50297">
    <property type="entry name" value="ANK_REP_REGION"/>
    <property type="match status" value="2"/>
</dbReference>
<dbReference type="InterPro" id="IPR011009">
    <property type="entry name" value="Kinase-like_dom_sf"/>
</dbReference>
<dbReference type="SUPFAM" id="SSF56112">
    <property type="entry name" value="Protein kinase-like (PK-like)"/>
    <property type="match status" value="1"/>
</dbReference>
<feature type="region of interest" description="Disordered" evidence="4">
    <location>
        <begin position="1"/>
        <end position="30"/>
    </location>
</feature>
<dbReference type="OrthoDB" id="5986190at2759"/>
<dbReference type="Gene3D" id="1.10.510.10">
    <property type="entry name" value="Transferase(Phosphotransferase) domain 1"/>
    <property type="match status" value="1"/>
</dbReference>